<comment type="caution">
    <text evidence="2">The sequence shown here is derived from an EMBL/GenBank/DDBJ whole genome shotgun (WGS) entry which is preliminary data.</text>
</comment>
<evidence type="ECO:0000259" key="1">
    <source>
        <dbReference type="Pfam" id="PF14244"/>
    </source>
</evidence>
<dbReference type="PANTHER" id="PTHR37610">
    <property type="entry name" value="CCHC-TYPE DOMAIN-CONTAINING PROTEIN"/>
    <property type="match status" value="1"/>
</dbReference>
<evidence type="ECO:0000313" key="3">
    <source>
        <dbReference type="Proteomes" id="UP000288805"/>
    </source>
</evidence>
<accession>A0A438DK05</accession>
<dbReference type="AlphaFoldDB" id="A0A438DK05"/>
<dbReference type="InterPro" id="IPR029472">
    <property type="entry name" value="Copia-like_N"/>
</dbReference>
<protein>
    <recommendedName>
        <fullName evidence="1">Retrotransposon Copia-like N-terminal domain-containing protein</fullName>
    </recommendedName>
</protein>
<organism evidence="2 3">
    <name type="scientific">Vitis vinifera</name>
    <name type="common">Grape</name>
    <dbReference type="NCBI Taxonomy" id="29760"/>
    <lineage>
        <taxon>Eukaryota</taxon>
        <taxon>Viridiplantae</taxon>
        <taxon>Streptophyta</taxon>
        <taxon>Embryophyta</taxon>
        <taxon>Tracheophyta</taxon>
        <taxon>Spermatophyta</taxon>
        <taxon>Magnoliopsida</taxon>
        <taxon>eudicotyledons</taxon>
        <taxon>Gunneridae</taxon>
        <taxon>Pentapetalae</taxon>
        <taxon>rosids</taxon>
        <taxon>Vitales</taxon>
        <taxon>Vitaceae</taxon>
        <taxon>Viteae</taxon>
        <taxon>Vitis</taxon>
    </lineage>
</organism>
<dbReference type="PANTHER" id="PTHR37610:SF97">
    <property type="entry name" value="RETROTRANSPOSON GAG DOMAIN-CONTAINING PROTEIN"/>
    <property type="match status" value="1"/>
</dbReference>
<dbReference type="Pfam" id="PF14244">
    <property type="entry name" value="Retrotran_gag_3"/>
    <property type="match status" value="1"/>
</dbReference>
<dbReference type="Proteomes" id="UP000288805">
    <property type="component" value="Unassembled WGS sequence"/>
</dbReference>
<reference evidence="2 3" key="1">
    <citation type="journal article" date="2018" name="PLoS Genet.">
        <title>Population sequencing reveals clonal diversity and ancestral inbreeding in the grapevine cultivar Chardonnay.</title>
        <authorList>
            <person name="Roach M.J."/>
            <person name="Johnson D.L."/>
            <person name="Bohlmann J."/>
            <person name="van Vuuren H.J."/>
            <person name="Jones S.J."/>
            <person name="Pretorius I.S."/>
            <person name="Schmidt S.A."/>
            <person name="Borneman A.R."/>
        </authorList>
    </citation>
    <scope>NUCLEOTIDE SEQUENCE [LARGE SCALE GENOMIC DNA]</scope>
    <source>
        <strain evidence="3">cv. Chardonnay</strain>
        <tissue evidence="2">Leaf</tissue>
    </source>
</reference>
<dbReference type="InterPro" id="IPR027850">
    <property type="entry name" value="DUF4504"/>
</dbReference>
<dbReference type="Pfam" id="PF14953">
    <property type="entry name" value="DUF4504"/>
    <property type="match status" value="1"/>
</dbReference>
<evidence type="ECO:0000313" key="2">
    <source>
        <dbReference type="EMBL" id="RVW35793.1"/>
    </source>
</evidence>
<dbReference type="EMBL" id="QGNW01001593">
    <property type="protein sequence ID" value="RVW35793.1"/>
    <property type="molecule type" value="Genomic_DNA"/>
</dbReference>
<name>A0A438DK05_VITVI</name>
<feature type="domain" description="Retrotransposon Copia-like N-terminal" evidence="1">
    <location>
        <begin position="31"/>
        <end position="78"/>
    </location>
</feature>
<gene>
    <name evidence="2" type="ORF">CK203_082523</name>
</gene>
<sequence length="277" mass="30755">MAHGGSNANSNDNRVMVGTSAEDSGSPYFLHGGDHPGLLLVSHQLTGSNYNTWNRAMIMALTAKNKLGFVDGSLPQPPAIDILFVVWNRCNSIVTSWILNVVSRDIADSPLCLRVRFRVEGRDERGAKGLIPISGCEEATGTTVELFDILALCTGMRPVVMVDYGGKMPELQERLCAVLKLSQKDNPRMVTCNQIEWEHRGEGGHWNFCFVRNLNDWELGVMECFLSLLQGHSMKRDQEDRVVWKGESKGVFTVKGLYSVLETGGTIPFTLKIVWNP</sequence>
<proteinExistence type="predicted"/>